<dbReference type="SFLD" id="SFLDG00358">
    <property type="entry name" value="Main_(cytGST)"/>
    <property type="match status" value="1"/>
</dbReference>
<dbReference type="Pfam" id="PF02798">
    <property type="entry name" value="GST_N"/>
    <property type="match status" value="1"/>
</dbReference>
<dbReference type="CDD" id="cd03048">
    <property type="entry name" value="GST_N_Ure2p_like"/>
    <property type="match status" value="1"/>
</dbReference>
<evidence type="ECO:0000259" key="2">
    <source>
        <dbReference type="PROSITE" id="PS50405"/>
    </source>
</evidence>
<dbReference type="CDD" id="cd03178">
    <property type="entry name" value="GST_C_Ure2p_like"/>
    <property type="match status" value="1"/>
</dbReference>
<proteinExistence type="predicted"/>
<dbReference type="SFLD" id="SFLDG01151">
    <property type="entry name" value="Main.2:_Nu-like"/>
    <property type="match status" value="1"/>
</dbReference>
<dbReference type="InterPro" id="IPR040079">
    <property type="entry name" value="Glutathione_S-Trfase"/>
</dbReference>
<feature type="domain" description="GST C-terminal" evidence="2">
    <location>
        <begin position="108"/>
        <end position="232"/>
    </location>
</feature>
<dbReference type="PROSITE" id="PS50404">
    <property type="entry name" value="GST_NTER"/>
    <property type="match status" value="1"/>
</dbReference>
<dbReference type="Gene3D" id="3.40.30.10">
    <property type="entry name" value="Glutaredoxin"/>
    <property type="match status" value="1"/>
</dbReference>
<sequence>MPDLSSFPITRRWPPANPDLLQLYAFPTPNGVKVSIMLEETGLPYEAHKVTLADADVKSPEFLSLSPNNKIPAILDPHGPDGQPLGLFESGAILIYLAEKTGQLIGSTASERAEILQWLMWQMGGVGPMFGQLGFFHKFAGSEIEDPRPRDRYIAEAKRLLGVLETRLEGRDWVCGAYSIADIAIAPWLNALDFYDAHAVLGWQSYPRVATYLDRFLARPAVQTGLVTPPRD</sequence>
<comment type="caution">
    <text evidence="3">The sequence shown here is derived from an EMBL/GenBank/DDBJ whole genome shotgun (WGS) entry which is preliminary data.</text>
</comment>
<dbReference type="Pfam" id="PF13410">
    <property type="entry name" value="GST_C_2"/>
    <property type="match status" value="1"/>
</dbReference>
<dbReference type="PANTHER" id="PTHR44051">
    <property type="entry name" value="GLUTATHIONE S-TRANSFERASE-RELATED"/>
    <property type="match status" value="1"/>
</dbReference>
<feature type="domain" description="GST N-terminal" evidence="1">
    <location>
        <begin position="18"/>
        <end position="105"/>
    </location>
</feature>
<dbReference type="RefSeq" id="WP_284480178.1">
    <property type="nucleotide sequence ID" value="NZ_JASNJD010000004.1"/>
</dbReference>
<name>A0ABT7EYE4_9RHOB</name>
<evidence type="ECO:0000259" key="1">
    <source>
        <dbReference type="PROSITE" id="PS50404"/>
    </source>
</evidence>
<dbReference type="PROSITE" id="PS50405">
    <property type="entry name" value="GST_CTER"/>
    <property type="match status" value="1"/>
</dbReference>
<gene>
    <name evidence="3" type="ORF">QO033_06695</name>
</gene>
<dbReference type="Gene3D" id="1.20.1050.10">
    <property type="match status" value="1"/>
</dbReference>
<organism evidence="3 4">
    <name type="scientific">Pseudodonghicola flavimaris</name>
    <dbReference type="NCBI Taxonomy" id="3050036"/>
    <lineage>
        <taxon>Bacteria</taxon>
        <taxon>Pseudomonadati</taxon>
        <taxon>Pseudomonadota</taxon>
        <taxon>Alphaproteobacteria</taxon>
        <taxon>Rhodobacterales</taxon>
        <taxon>Paracoccaceae</taxon>
        <taxon>Pseudodonghicola</taxon>
    </lineage>
</organism>
<evidence type="ECO:0000313" key="4">
    <source>
        <dbReference type="Proteomes" id="UP001243757"/>
    </source>
</evidence>
<dbReference type="SUPFAM" id="SSF47616">
    <property type="entry name" value="GST C-terminal domain-like"/>
    <property type="match status" value="1"/>
</dbReference>
<dbReference type="InterPro" id="IPR036282">
    <property type="entry name" value="Glutathione-S-Trfase_C_sf"/>
</dbReference>
<accession>A0ABT7EYE4</accession>
<dbReference type="InterPro" id="IPR010987">
    <property type="entry name" value="Glutathione-S-Trfase_C-like"/>
</dbReference>
<evidence type="ECO:0000313" key="3">
    <source>
        <dbReference type="EMBL" id="MDK3017358.1"/>
    </source>
</evidence>
<dbReference type="InterPro" id="IPR036249">
    <property type="entry name" value="Thioredoxin-like_sf"/>
</dbReference>
<dbReference type="SFLD" id="SFLDS00019">
    <property type="entry name" value="Glutathione_Transferase_(cytos"/>
    <property type="match status" value="1"/>
</dbReference>
<keyword evidence="4" id="KW-1185">Reference proteome</keyword>
<dbReference type="EMBL" id="JASNJD010000004">
    <property type="protein sequence ID" value="MDK3017358.1"/>
    <property type="molecule type" value="Genomic_DNA"/>
</dbReference>
<dbReference type="Proteomes" id="UP001243757">
    <property type="component" value="Unassembled WGS sequence"/>
</dbReference>
<dbReference type="PANTHER" id="PTHR44051:SF19">
    <property type="entry name" value="DISULFIDE-BOND OXIDOREDUCTASE YFCG"/>
    <property type="match status" value="1"/>
</dbReference>
<protein>
    <submittedName>
        <fullName evidence="3">Glutathione S-transferase N-terminal domain-containing protein</fullName>
    </submittedName>
</protein>
<dbReference type="InterPro" id="IPR004045">
    <property type="entry name" value="Glutathione_S-Trfase_N"/>
</dbReference>
<reference evidence="3 4" key="1">
    <citation type="submission" date="2023-05" db="EMBL/GenBank/DDBJ databases">
        <title>Pseudodonghicola sp. nov.</title>
        <authorList>
            <person name="Huang J."/>
        </authorList>
    </citation>
    <scope>NUCLEOTIDE SEQUENCE [LARGE SCALE GENOMIC DNA]</scope>
    <source>
        <strain evidence="3 4">IC7</strain>
    </source>
</reference>
<dbReference type="SUPFAM" id="SSF52833">
    <property type="entry name" value="Thioredoxin-like"/>
    <property type="match status" value="1"/>
</dbReference>